<protein>
    <submittedName>
        <fullName evidence="1">Uncharacterized protein</fullName>
    </submittedName>
</protein>
<dbReference type="EMBL" id="JBEUSY010000165">
    <property type="protein sequence ID" value="KAL1243639.1"/>
    <property type="molecule type" value="Genomic_DNA"/>
</dbReference>
<reference evidence="1 2" key="1">
    <citation type="submission" date="2024-07" db="EMBL/GenBank/DDBJ databases">
        <title>Enhanced genomic and transcriptomic resources for Trichinella pseudospiralis and T. spiralis underpin the discovery of pronounced molecular differences between stages and species.</title>
        <authorList>
            <person name="Pasi K.K."/>
            <person name="La Rosa G."/>
            <person name="Gomez-Morales M.A."/>
            <person name="Tosini F."/>
            <person name="Sumanam S."/>
            <person name="Young N.D."/>
            <person name="Chang B.C."/>
            <person name="Robin G.B."/>
        </authorList>
    </citation>
    <scope>NUCLEOTIDE SEQUENCE [LARGE SCALE GENOMIC DNA]</scope>
    <source>
        <strain evidence="1">ISS534</strain>
    </source>
</reference>
<gene>
    <name evidence="1" type="ORF">TSPI_00409</name>
</gene>
<organism evidence="1 2">
    <name type="scientific">Trichinella spiralis</name>
    <name type="common">Trichina worm</name>
    <dbReference type="NCBI Taxonomy" id="6334"/>
    <lineage>
        <taxon>Eukaryota</taxon>
        <taxon>Metazoa</taxon>
        <taxon>Ecdysozoa</taxon>
        <taxon>Nematoda</taxon>
        <taxon>Enoplea</taxon>
        <taxon>Dorylaimia</taxon>
        <taxon>Trichinellida</taxon>
        <taxon>Trichinellidae</taxon>
        <taxon>Trichinella</taxon>
    </lineage>
</organism>
<evidence type="ECO:0000313" key="2">
    <source>
        <dbReference type="Proteomes" id="UP001558632"/>
    </source>
</evidence>
<dbReference type="Proteomes" id="UP001558632">
    <property type="component" value="Unassembled WGS sequence"/>
</dbReference>
<name>A0ABR3KVP6_TRISP</name>
<keyword evidence="2" id="KW-1185">Reference proteome</keyword>
<proteinExistence type="predicted"/>
<accession>A0ABR3KVP6</accession>
<evidence type="ECO:0000313" key="1">
    <source>
        <dbReference type="EMBL" id="KAL1243639.1"/>
    </source>
</evidence>
<sequence>MLYCIARRWVVWKKRFVIKLIKLKLVDQVEILPKSEQGDDFAYVIKLGQMIPWAGGQKAVTDCQEKAKVIN</sequence>
<comment type="caution">
    <text evidence="1">The sequence shown here is derived from an EMBL/GenBank/DDBJ whole genome shotgun (WGS) entry which is preliminary data.</text>
</comment>